<organism evidence="1 2">
    <name type="scientific">Lactobacillus johnsonii</name>
    <dbReference type="NCBI Taxonomy" id="33959"/>
    <lineage>
        <taxon>Bacteria</taxon>
        <taxon>Bacillati</taxon>
        <taxon>Bacillota</taxon>
        <taxon>Bacilli</taxon>
        <taxon>Lactobacillales</taxon>
        <taxon>Lactobacillaceae</taxon>
        <taxon>Lactobacillus</taxon>
    </lineage>
</organism>
<name>A0A9X8YTU9_LACJH</name>
<gene>
    <name evidence="1" type="ORF">GJU95_08810</name>
</gene>
<dbReference type="InterPro" id="IPR014961">
    <property type="entry name" value="DUF1829"/>
</dbReference>
<evidence type="ECO:0000313" key="2">
    <source>
        <dbReference type="Proteomes" id="UP000488295"/>
    </source>
</evidence>
<comment type="caution">
    <text evidence="1">The sequence shown here is derived from an EMBL/GenBank/DDBJ whole genome shotgun (WGS) entry which is preliminary data.</text>
</comment>
<evidence type="ECO:0000313" key="1">
    <source>
        <dbReference type="EMBL" id="MTE03860.1"/>
    </source>
</evidence>
<dbReference type="RefSeq" id="WP_011161475.1">
    <property type="nucleotide sequence ID" value="NZ_RIPQ01000044.1"/>
</dbReference>
<dbReference type="AlphaFoldDB" id="A0A9X8YTU9"/>
<reference evidence="1 2" key="1">
    <citation type="submission" date="2019-11" db="EMBL/GenBank/DDBJ databases">
        <title>Gastrointestinal microbiota of Peromyscus leucopus.</title>
        <authorList>
            <person name="Milovic A."/>
            <person name="Bassam K."/>
            <person name="Barbour A.G."/>
        </authorList>
    </citation>
    <scope>NUCLEOTIDE SEQUENCE [LARGE SCALE GENOMIC DNA]</scope>
    <source>
        <strain evidence="1 2">LL8</strain>
    </source>
</reference>
<proteinExistence type="predicted"/>
<dbReference type="Proteomes" id="UP000488295">
    <property type="component" value="Unassembled WGS sequence"/>
</dbReference>
<protein>
    <submittedName>
        <fullName evidence="1">DUF1828 domain-containing protein</fullName>
    </submittedName>
</protein>
<dbReference type="Pfam" id="PF08861">
    <property type="entry name" value="DUF1828"/>
    <property type="match status" value="1"/>
</dbReference>
<sequence length="261" mass="29971">MTLADKLLTDYVNWYKKEAKFKDLSQNVIRIEVPFLDSFSDEIVMYAIKNKNNSITLTDDGWTLDNLKSNGVTISRSKNRKRIFTNRLNAFGITEKDGELTTTVEYKYFPTAKNRLLQAILAVNDMFMLSKNTTKSLFFEDVGSFLEENHIRATEDISIPGTSGITFNFDYLISGYKDIPTRFIKTLSNPNNSLFAKAALTDILQTREIRENSTFYVFLNDISSNDKEVQIKPEIEELFSEKDIKSVPFTKRDSVVKELIA</sequence>
<accession>A0A9X8YTU9</accession>
<dbReference type="InterPro" id="IPR014960">
    <property type="entry name" value="DUF1828"/>
</dbReference>
<dbReference type="Pfam" id="PF08862">
    <property type="entry name" value="DUF1829"/>
    <property type="match status" value="1"/>
</dbReference>
<dbReference type="EMBL" id="WKKC01000030">
    <property type="protein sequence ID" value="MTE03860.1"/>
    <property type="molecule type" value="Genomic_DNA"/>
</dbReference>